<dbReference type="InterPro" id="IPR007219">
    <property type="entry name" value="XnlR_reg_dom"/>
</dbReference>
<dbReference type="STRING" id="196109.A0A136IN46"/>
<sequence length="753" mass="82996">MPKTPKTPASSTRRRVVTSCTECHRRKQKCDRGQPCNFCVRREVPDKCSYNHRSQQRTRAQPYNTPSDVGDTVFARELSLVSSPLVAATDYVDTIGYAADRDDDDDDNNTAATVAAPLSSQPRLQHRSAPGISASTQRRRPQRYAHHILDGGSPQSFSHKYRLILSGLPSHTVLADLIPVFFTEVNAAAQILERCYFDKALVEWLTLTATKPNDATDELPRHVAYFPALVFQVLAMAVHFLPADGGEATSMPWPAEFRDPACRTESAQKYSSLGEELMTLLGRQGSTTCGVEHDILRAYWLKTTGRGTAAWHSLGTAIRQAQDQCLHLRRRPRAGELVNDSELWYDEYRRRLWATLFIWDSHMSLTLNRPRAINPSDCSIECPMDCDFPSYPTATPFPPQPRPQAQVTSEHTGPPSSVAVKLFSYDLGTLIHKIFASGAHRRRDHTESLAQHEREFQLLLGHLHPSLRPKRLYITIVANSFLLSLYRDGRDGSHHPDASSGLRRAAVESALAVLEAQEQILQSTTTTMTPTTATTTDHTGGRSREDGGGGGEGSADGTCGAYYYSMSCYTMDAAIFLAHTLSTTSSSINDDTPRQLEARVKQALRRSIGALETLRERSPLAECGVRILSASVRRLSVPDTADAITATCTVGARDGGHTVTTPALPPVIHSGQQDTRTPRSQQQQQHPSPWPDVTPVYPSPSDSAMAITLGNRLQQDVLEEFLLHDSLPDVFSVDFITDPFGGLDGSGLVFDLP</sequence>
<dbReference type="CDD" id="cd12148">
    <property type="entry name" value="fungal_TF_MHR"/>
    <property type="match status" value="1"/>
</dbReference>
<evidence type="ECO:0000256" key="4">
    <source>
        <dbReference type="SAM" id="MobiDB-lite"/>
    </source>
</evidence>
<dbReference type="OrthoDB" id="4779118at2759"/>
<evidence type="ECO:0000313" key="7">
    <source>
        <dbReference type="Proteomes" id="UP000070501"/>
    </source>
</evidence>
<feature type="region of interest" description="Disordered" evidence="4">
    <location>
        <begin position="393"/>
        <end position="413"/>
    </location>
</feature>
<dbReference type="SMART" id="SM00066">
    <property type="entry name" value="GAL4"/>
    <property type="match status" value="1"/>
</dbReference>
<dbReference type="GO" id="GO:0008270">
    <property type="term" value="F:zinc ion binding"/>
    <property type="evidence" value="ECO:0007669"/>
    <property type="project" value="InterPro"/>
</dbReference>
<accession>A0A136IN46</accession>
<feature type="region of interest" description="Disordered" evidence="4">
    <location>
        <begin position="655"/>
        <end position="701"/>
    </location>
</feature>
<protein>
    <recommendedName>
        <fullName evidence="5">Zn(2)-C6 fungal-type domain-containing protein</fullName>
    </recommendedName>
</protein>
<evidence type="ECO:0000313" key="6">
    <source>
        <dbReference type="EMBL" id="KXJ86079.1"/>
    </source>
</evidence>
<dbReference type="InterPro" id="IPR036864">
    <property type="entry name" value="Zn2-C6_fun-type_DNA-bd_sf"/>
</dbReference>
<dbReference type="CDD" id="cd00067">
    <property type="entry name" value="GAL4"/>
    <property type="match status" value="1"/>
</dbReference>
<keyword evidence="2" id="KW-0479">Metal-binding</keyword>
<feature type="compositionally biased region" description="Low complexity" evidence="4">
    <location>
        <begin position="672"/>
        <end position="687"/>
    </location>
</feature>
<dbReference type="Pfam" id="PF04082">
    <property type="entry name" value="Fungal_trans"/>
    <property type="match status" value="1"/>
</dbReference>
<feature type="region of interest" description="Disordered" evidence="4">
    <location>
        <begin position="524"/>
        <end position="553"/>
    </location>
</feature>
<dbReference type="InParanoid" id="A0A136IN46"/>
<dbReference type="InterPro" id="IPR001138">
    <property type="entry name" value="Zn2Cys6_DnaBD"/>
</dbReference>
<feature type="compositionally biased region" description="Low complexity" evidence="4">
    <location>
        <begin position="524"/>
        <end position="538"/>
    </location>
</feature>
<dbReference type="AlphaFoldDB" id="A0A136IN46"/>
<dbReference type="GO" id="GO:0006351">
    <property type="term" value="P:DNA-templated transcription"/>
    <property type="evidence" value="ECO:0007669"/>
    <property type="project" value="InterPro"/>
</dbReference>
<evidence type="ECO:0000256" key="2">
    <source>
        <dbReference type="ARBA" id="ARBA00022723"/>
    </source>
</evidence>
<dbReference type="GO" id="GO:0003677">
    <property type="term" value="F:DNA binding"/>
    <property type="evidence" value="ECO:0007669"/>
    <property type="project" value="InterPro"/>
</dbReference>
<evidence type="ECO:0000256" key="1">
    <source>
        <dbReference type="ARBA" id="ARBA00004123"/>
    </source>
</evidence>
<gene>
    <name evidence="6" type="ORF">Micbo1qcDRAFT_209454</name>
</gene>
<comment type="subcellular location">
    <subcellularLocation>
        <location evidence="1">Nucleus</location>
    </subcellularLocation>
</comment>
<feature type="region of interest" description="Disordered" evidence="4">
    <location>
        <begin position="99"/>
        <end position="140"/>
    </location>
</feature>
<name>A0A136IN46_9PEZI</name>
<feature type="domain" description="Zn(2)-C6 fungal-type" evidence="5">
    <location>
        <begin position="19"/>
        <end position="50"/>
    </location>
</feature>
<dbReference type="GO" id="GO:0000981">
    <property type="term" value="F:DNA-binding transcription factor activity, RNA polymerase II-specific"/>
    <property type="evidence" value="ECO:0007669"/>
    <property type="project" value="InterPro"/>
</dbReference>
<dbReference type="Gene3D" id="4.10.240.10">
    <property type="entry name" value="Zn(2)-C6 fungal-type DNA-binding domain"/>
    <property type="match status" value="1"/>
</dbReference>
<dbReference type="PROSITE" id="PS00463">
    <property type="entry name" value="ZN2_CY6_FUNGAL_1"/>
    <property type="match status" value="1"/>
</dbReference>
<evidence type="ECO:0000259" key="5">
    <source>
        <dbReference type="PROSITE" id="PS50048"/>
    </source>
</evidence>
<dbReference type="EMBL" id="KQ964271">
    <property type="protein sequence ID" value="KXJ86079.1"/>
    <property type="molecule type" value="Genomic_DNA"/>
</dbReference>
<dbReference type="Pfam" id="PF00172">
    <property type="entry name" value="Zn_clus"/>
    <property type="match status" value="1"/>
</dbReference>
<keyword evidence="7" id="KW-1185">Reference proteome</keyword>
<dbReference type="InterPro" id="IPR050613">
    <property type="entry name" value="Sec_Metabolite_Reg"/>
</dbReference>
<dbReference type="PANTHER" id="PTHR31001">
    <property type="entry name" value="UNCHARACTERIZED TRANSCRIPTIONAL REGULATORY PROTEIN"/>
    <property type="match status" value="1"/>
</dbReference>
<reference evidence="7" key="1">
    <citation type="submission" date="2016-02" db="EMBL/GenBank/DDBJ databases">
        <title>Draft genome sequence of Microdochium bolleyi, a fungal endophyte of beachgrass.</title>
        <authorList>
            <consortium name="DOE Joint Genome Institute"/>
            <person name="David A.S."/>
            <person name="May G."/>
            <person name="Haridas S."/>
            <person name="Lim J."/>
            <person name="Wang M."/>
            <person name="Labutti K."/>
            <person name="Lipzen A."/>
            <person name="Barry K."/>
            <person name="Grigoriev I.V."/>
        </authorList>
    </citation>
    <scope>NUCLEOTIDE SEQUENCE [LARGE SCALE GENOMIC DNA]</scope>
    <source>
        <strain evidence="7">J235TASD1</strain>
    </source>
</reference>
<dbReference type="Proteomes" id="UP000070501">
    <property type="component" value="Unassembled WGS sequence"/>
</dbReference>
<organism evidence="6 7">
    <name type="scientific">Microdochium bolleyi</name>
    <dbReference type="NCBI Taxonomy" id="196109"/>
    <lineage>
        <taxon>Eukaryota</taxon>
        <taxon>Fungi</taxon>
        <taxon>Dikarya</taxon>
        <taxon>Ascomycota</taxon>
        <taxon>Pezizomycotina</taxon>
        <taxon>Sordariomycetes</taxon>
        <taxon>Xylariomycetidae</taxon>
        <taxon>Xylariales</taxon>
        <taxon>Microdochiaceae</taxon>
        <taxon>Microdochium</taxon>
    </lineage>
</organism>
<proteinExistence type="predicted"/>
<dbReference type="SMART" id="SM00906">
    <property type="entry name" value="Fungal_trans"/>
    <property type="match status" value="1"/>
</dbReference>
<keyword evidence="3" id="KW-0539">Nucleus</keyword>
<dbReference type="PROSITE" id="PS50048">
    <property type="entry name" value="ZN2_CY6_FUNGAL_2"/>
    <property type="match status" value="1"/>
</dbReference>
<evidence type="ECO:0000256" key="3">
    <source>
        <dbReference type="ARBA" id="ARBA00023242"/>
    </source>
</evidence>
<dbReference type="SUPFAM" id="SSF57701">
    <property type="entry name" value="Zn2/Cys6 DNA-binding domain"/>
    <property type="match status" value="1"/>
</dbReference>
<dbReference type="PANTHER" id="PTHR31001:SF87">
    <property type="entry name" value="COL-21"/>
    <property type="match status" value="1"/>
</dbReference>
<dbReference type="GO" id="GO:0005634">
    <property type="term" value="C:nucleus"/>
    <property type="evidence" value="ECO:0007669"/>
    <property type="project" value="UniProtKB-SubCell"/>
</dbReference>